<evidence type="ECO:0000313" key="2">
    <source>
        <dbReference type="Proteomes" id="UP000836387"/>
    </source>
</evidence>
<protein>
    <submittedName>
        <fullName evidence="1">Uncharacterized protein</fullName>
    </submittedName>
</protein>
<comment type="caution">
    <text evidence="1">The sequence shown here is derived from an EMBL/GenBank/DDBJ whole genome shotgun (WGS) entry which is preliminary data.</text>
</comment>
<reference evidence="1" key="2">
    <citation type="submission" date="2021-10" db="EMBL/GenBank/DDBJ databases">
        <authorList>
            <person name="Piombo E."/>
        </authorList>
    </citation>
    <scope>NUCLEOTIDE SEQUENCE</scope>
</reference>
<organism evidence="1 2">
    <name type="scientific">Clonostachys rosea f. rosea IK726</name>
    <dbReference type="NCBI Taxonomy" id="1349383"/>
    <lineage>
        <taxon>Eukaryota</taxon>
        <taxon>Fungi</taxon>
        <taxon>Dikarya</taxon>
        <taxon>Ascomycota</taxon>
        <taxon>Pezizomycotina</taxon>
        <taxon>Sordariomycetes</taxon>
        <taxon>Hypocreomycetidae</taxon>
        <taxon>Hypocreales</taxon>
        <taxon>Bionectriaceae</taxon>
        <taxon>Clonostachys</taxon>
    </lineage>
</organism>
<evidence type="ECO:0000313" key="1">
    <source>
        <dbReference type="EMBL" id="CAG9952844.1"/>
    </source>
</evidence>
<gene>
    <name evidence="1" type="ORF">CRV2_00019514</name>
</gene>
<sequence length="153" mass="17506">MTINSCLSAQPSTQPAAQTQGYSQFAQWGYDTSGQGEPSTAYPGTQENVGAMDDKSSDDNDGDGHSGDPRYKRILSRTRHKIRSTTYDFKDKYDKTIETRRIDWKKKGKGYYVYKKYERYWTQNRALVIKQLSYSGPDKLLGLDRSILPPQMI</sequence>
<proteinExistence type="predicted"/>
<dbReference type="Proteomes" id="UP000836387">
    <property type="component" value="Unassembled WGS sequence"/>
</dbReference>
<reference evidence="1" key="1">
    <citation type="submission" date="2020-04" db="EMBL/GenBank/DDBJ databases">
        <authorList>
            <person name="Broberg M."/>
        </authorList>
    </citation>
    <scope>NUCLEOTIDE SEQUENCE</scope>
</reference>
<keyword evidence="2" id="KW-1185">Reference proteome</keyword>
<accession>A0ACA9UIF9</accession>
<dbReference type="EMBL" id="CADEHS020000508">
    <property type="protein sequence ID" value="CAG9952844.1"/>
    <property type="molecule type" value="Genomic_DNA"/>
</dbReference>
<name>A0ACA9UIF9_BIOOC</name>